<dbReference type="Proteomes" id="UP000255295">
    <property type="component" value="Unassembled WGS sequence"/>
</dbReference>
<dbReference type="RefSeq" id="WP_024363450.1">
    <property type="nucleotide sequence ID" value="NZ_BJNS01000001.1"/>
</dbReference>
<evidence type="ECO:0000313" key="3">
    <source>
        <dbReference type="EMBL" id="AVK97373.1"/>
    </source>
</evidence>
<protein>
    <submittedName>
        <fullName evidence="4">Heat induced stress protein YflT</fullName>
    </submittedName>
</protein>
<feature type="domain" description="General stress protein 17M-like" evidence="2">
    <location>
        <begin position="8"/>
        <end position="99"/>
    </location>
</feature>
<dbReference type="GeneID" id="48277393"/>
<reference evidence="3 5" key="1">
    <citation type="submission" date="2017-03" db="EMBL/GenBank/DDBJ databases">
        <title>The whole genome sequencing and assembly of Lysinibacillus sphaericus DSM 28T strain.</title>
        <authorList>
            <person name="Lee Y.-J."/>
            <person name="Yi H."/>
            <person name="Bahn Y.-S."/>
            <person name="Kim J.F."/>
            <person name="Lee D.-W."/>
        </authorList>
    </citation>
    <scope>NUCLEOTIDE SEQUENCE [LARGE SCALE GENOMIC DNA]</scope>
    <source>
        <strain evidence="3 5">DSM 28</strain>
    </source>
</reference>
<dbReference type="Pfam" id="PF11181">
    <property type="entry name" value="YflT"/>
    <property type="match status" value="1"/>
</dbReference>
<dbReference type="EMBL" id="CP019980">
    <property type="protein sequence ID" value="AVK97373.1"/>
    <property type="molecule type" value="Genomic_DNA"/>
</dbReference>
<feature type="compositionally biased region" description="Basic and acidic residues" evidence="1">
    <location>
        <begin position="150"/>
        <end position="161"/>
    </location>
</feature>
<evidence type="ECO:0000313" key="5">
    <source>
        <dbReference type="Proteomes" id="UP000238825"/>
    </source>
</evidence>
<evidence type="ECO:0000256" key="1">
    <source>
        <dbReference type="SAM" id="MobiDB-lite"/>
    </source>
</evidence>
<reference evidence="4 6" key="2">
    <citation type="submission" date="2018-06" db="EMBL/GenBank/DDBJ databases">
        <authorList>
            <consortium name="Pathogen Informatics"/>
            <person name="Doyle S."/>
        </authorList>
    </citation>
    <scope>NUCLEOTIDE SEQUENCE [LARGE SCALE GENOMIC DNA]</scope>
    <source>
        <strain evidence="4 6">NCTC10338</strain>
    </source>
</reference>
<accession>A0A2S0K1W9</accession>
<evidence type="ECO:0000259" key="2">
    <source>
        <dbReference type="Pfam" id="PF11181"/>
    </source>
</evidence>
<evidence type="ECO:0000313" key="4">
    <source>
        <dbReference type="EMBL" id="SUV16729.1"/>
    </source>
</evidence>
<dbReference type="AlphaFoldDB" id="A0A2S0K1W9"/>
<dbReference type="Proteomes" id="UP000238825">
    <property type="component" value="Chromosome"/>
</dbReference>
<organism evidence="3 5">
    <name type="scientific">Lysinibacillus sphaericus</name>
    <name type="common">Bacillus sphaericus</name>
    <dbReference type="NCBI Taxonomy" id="1421"/>
    <lineage>
        <taxon>Bacteria</taxon>
        <taxon>Bacillati</taxon>
        <taxon>Bacillota</taxon>
        <taxon>Bacilli</taxon>
        <taxon>Bacillales</taxon>
        <taxon>Bacillaceae</taxon>
        <taxon>Lysinibacillus</taxon>
    </lineage>
</organism>
<dbReference type="InterPro" id="IPR025889">
    <property type="entry name" value="GSP17M-like_dom"/>
</dbReference>
<feature type="region of interest" description="Disordered" evidence="1">
    <location>
        <begin position="150"/>
        <end position="174"/>
    </location>
</feature>
<dbReference type="EMBL" id="UFSZ01000001">
    <property type="protein sequence ID" value="SUV16729.1"/>
    <property type="molecule type" value="Genomic_DNA"/>
</dbReference>
<evidence type="ECO:0000313" key="6">
    <source>
        <dbReference type="Proteomes" id="UP000255295"/>
    </source>
</evidence>
<gene>
    <name evidence="3" type="ORF">LS41612_14420</name>
    <name evidence="4" type="ORF">NCTC10338_01813</name>
</gene>
<proteinExistence type="predicted"/>
<name>A0A2S0K1W9_LYSSH</name>
<sequence length="174" mass="20200">MNEQNPYIEVAHSKEEMLEILKQMHNRGFHTNDIHIIAKDATPFADIKWETDIHTHEAGNWLDQFKSWFTGESAVKEGVKRFHLSEGQTAYYAQLVEHGAIVVFGEKANTDTPVTIAIDQEENRYWHNPLEPRVTAPEPFIDTIDHVETPEQREHRLRAEESLEEAEQLNKDNT</sequence>